<evidence type="ECO:0000313" key="2">
    <source>
        <dbReference type="EMBL" id="QQO91703.1"/>
    </source>
</evidence>
<keyword evidence="1" id="KW-0472">Membrane</keyword>
<proteinExistence type="predicted"/>
<keyword evidence="1" id="KW-1133">Transmembrane helix</keyword>
<accession>A0A7T8ERE3</accession>
<organism evidence="2 3">
    <name type="scientific">Flavobacterium phage vB_FspM_immuto_2-6A</name>
    <dbReference type="NCBI Taxonomy" id="2801477"/>
    <lineage>
        <taxon>Viruses</taxon>
        <taxon>Duplodnaviria</taxon>
        <taxon>Heunggongvirae</taxon>
        <taxon>Uroviricota</taxon>
        <taxon>Caudoviricetes</taxon>
        <taxon>Immutovirus</taxon>
        <taxon>Immutovirus immuto</taxon>
    </lineage>
</organism>
<evidence type="ECO:0000256" key="1">
    <source>
        <dbReference type="SAM" id="Phobius"/>
    </source>
</evidence>
<protein>
    <submittedName>
        <fullName evidence="2">Uncharacterized protein</fullName>
    </submittedName>
</protein>
<feature type="transmembrane region" description="Helical" evidence="1">
    <location>
        <begin position="20"/>
        <end position="37"/>
    </location>
</feature>
<keyword evidence="3" id="KW-1185">Reference proteome</keyword>
<evidence type="ECO:0000313" key="3">
    <source>
        <dbReference type="Proteomes" id="UP000595566"/>
    </source>
</evidence>
<gene>
    <name evidence="2" type="ORF">immuto26A_24</name>
</gene>
<dbReference type="Proteomes" id="UP000595566">
    <property type="component" value="Segment"/>
</dbReference>
<name>A0A7T8ERE3_9CAUD</name>
<dbReference type="EMBL" id="MW353175">
    <property type="protein sequence ID" value="QQO91703.1"/>
    <property type="molecule type" value="Genomic_DNA"/>
</dbReference>
<sequence>MAEALRHALGICGDHWHPSLLNISAFFVAIGGSISYIKYKIKTLWKKED</sequence>
<reference evidence="2 3" key="1">
    <citation type="submission" date="2020-12" db="EMBL/GenBank/DDBJ databases">
        <title>Dynamics of Baltic Sea phages driven by environmental changes.</title>
        <authorList>
            <person name="Hoetzinger M."/>
            <person name="Nilsson E."/>
            <person name="Holmfeldt K."/>
        </authorList>
    </citation>
    <scope>NUCLEOTIDE SEQUENCE [LARGE SCALE GENOMIC DNA]</scope>
</reference>
<keyword evidence="1" id="KW-0812">Transmembrane</keyword>